<evidence type="ECO:0000313" key="3">
    <source>
        <dbReference type="WBParaSite" id="NBR_0000993701-mRNA-1"/>
    </source>
</evidence>
<proteinExistence type="predicted"/>
<evidence type="ECO:0000313" key="1">
    <source>
        <dbReference type="EMBL" id="VDL73521.1"/>
    </source>
</evidence>
<dbReference type="WBParaSite" id="NBR_0000993701-mRNA-1">
    <property type="protein sequence ID" value="NBR_0000993701-mRNA-1"/>
    <property type="gene ID" value="NBR_0000993701"/>
</dbReference>
<protein>
    <submittedName>
        <fullName evidence="3">DENN domain-containing protein</fullName>
    </submittedName>
</protein>
<dbReference type="EMBL" id="UYSL01020225">
    <property type="protein sequence ID" value="VDL73521.1"/>
    <property type="molecule type" value="Genomic_DNA"/>
</dbReference>
<name>A0A0N4Y2I8_NIPBR</name>
<reference evidence="1 2" key="2">
    <citation type="submission" date="2018-11" db="EMBL/GenBank/DDBJ databases">
        <authorList>
            <consortium name="Pathogen Informatics"/>
        </authorList>
    </citation>
    <scope>NUCLEOTIDE SEQUENCE [LARGE SCALE GENOMIC DNA]</scope>
</reference>
<reference evidence="3" key="1">
    <citation type="submission" date="2017-02" db="UniProtKB">
        <authorList>
            <consortium name="WormBaseParasite"/>
        </authorList>
    </citation>
    <scope>IDENTIFICATION</scope>
</reference>
<dbReference type="Proteomes" id="UP000271162">
    <property type="component" value="Unassembled WGS sequence"/>
</dbReference>
<gene>
    <name evidence="1" type="ORF">NBR_LOCUS9932</name>
</gene>
<keyword evidence="2" id="KW-1185">Reference proteome</keyword>
<evidence type="ECO:0000313" key="2">
    <source>
        <dbReference type="Proteomes" id="UP000271162"/>
    </source>
</evidence>
<sequence length="182" mass="20948">MPSTLLHCTFHNLVVLPEAIKRGSVVVWPYEWLVLCYDIAGRTGIAVPMELCNDAIDRLNRLIDCHRVAARLLAFILPFQYFLATLCDLQRAVTTPRFGLRYSKTKEVAELRSKIERCRFTARDLVYSHPNIILSVLKESEMFMSLPPLFENEEFLSLSLSSPHELVVSYLVRYARKTTVKV</sequence>
<dbReference type="AlphaFoldDB" id="A0A0N4Y2I8"/>
<accession>A0A0N4Y2I8</accession>
<organism evidence="3">
    <name type="scientific">Nippostrongylus brasiliensis</name>
    <name type="common">Rat hookworm</name>
    <dbReference type="NCBI Taxonomy" id="27835"/>
    <lineage>
        <taxon>Eukaryota</taxon>
        <taxon>Metazoa</taxon>
        <taxon>Ecdysozoa</taxon>
        <taxon>Nematoda</taxon>
        <taxon>Chromadorea</taxon>
        <taxon>Rhabditida</taxon>
        <taxon>Rhabditina</taxon>
        <taxon>Rhabditomorpha</taxon>
        <taxon>Strongyloidea</taxon>
        <taxon>Heligmosomidae</taxon>
        <taxon>Nippostrongylus</taxon>
    </lineage>
</organism>